<proteinExistence type="predicted"/>
<dbReference type="Pfam" id="PF00534">
    <property type="entry name" value="Glycos_transf_1"/>
    <property type="match status" value="1"/>
</dbReference>
<evidence type="ECO:0000256" key="1">
    <source>
        <dbReference type="ARBA" id="ARBA00022676"/>
    </source>
</evidence>
<feature type="domain" description="Glycosyl transferase family 1" evidence="4">
    <location>
        <begin position="214"/>
        <end position="364"/>
    </location>
</feature>
<dbReference type="RefSeq" id="WP_261773193.1">
    <property type="nucleotide sequence ID" value="NZ_JABUBT010000023.1"/>
</dbReference>
<comment type="caution">
    <text evidence="6">The sequence shown here is derived from an EMBL/GenBank/DDBJ whole genome shotgun (WGS) entry which is preliminary data.</text>
</comment>
<sequence length="415" mass="43798">MRVALVSAHADPLSPLGGVDAGGQNAHVDALAAALTGRGHDVTVHTRCADPTAPSDVQAPRGYRVSYVPAGPPGPVAKEALVPHLGEFADGLERRWAAERPDLVHAHYWTSAFAAQLATRTHAVPTVVTFHTLAVAARRYRGDRSADTTARGKVEKMIARKASRVIATASEDVVDLVRMGVPRRSISVIPAGVDLGTFYPAPIARGARPARRHRLAAAGRLVPRKGFDLAIAALAAVPDAELSIAAGPDADVSADPEAQRLTDLARTHGVADRVRIGRIPRERMPDFWRAADLAVFTPTYEPFGISAIESMACGTPVVASAVGGLLDTVIDGVTGVLVPRRSPAAVAEAVRRLLDDDGRRTGFGMSAADRIRARYSLDHIALDTERVYDAALPEPDSDASDGADSAPTGRLDPVR</sequence>
<evidence type="ECO:0000313" key="7">
    <source>
        <dbReference type="Proteomes" id="UP000825228"/>
    </source>
</evidence>
<dbReference type="PANTHER" id="PTHR12526:SF635">
    <property type="entry name" value="GLYCOSYL TRANSFERASE GROUP 1"/>
    <property type="match status" value="1"/>
</dbReference>
<evidence type="ECO:0000256" key="3">
    <source>
        <dbReference type="SAM" id="MobiDB-lite"/>
    </source>
</evidence>
<evidence type="ECO:0000313" key="6">
    <source>
        <dbReference type="EMBL" id="MBY6365545.1"/>
    </source>
</evidence>
<dbReference type="Pfam" id="PF13439">
    <property type="entry name" value="Glyco_transf_4"/>
    <property type="match status" value="1"/>
</dbReference>
<dbReference type="SUPFAM" id="SSF53756">
    <property type="entry name" value="UDP-Glycosyltransferase/glycogen phosphorylase"/>
    <property type="match status" value="1"/>
</dbReference>
<reference evidence="6 7" key="1">
    <citation type="submission" date="2020-06" db="EMBL/GenBank/DDBJ databases">
        <title>Taxonomy, biology and ecology of Rhodococcus bacteria occurring in California pistachio and other woody hosts as revealed by genome sequence analyses.</title>
        <authorList>
            <person name="Gai Y."/>
            <person name="Riely B."/>
        </authorList>
    </citation>
    <scope>NUCLEOTIDE SEQUENCE [LARGE SCALE GENOMIC DNA]</scope>
    <source>
        <strain evidence="6 7">BP-281</strain>
    </source>
</reference>
<dbReference type="Gene3D" id="3.40.50.2000">
    <property type="entry name" value="Glycogen Phosphorylase B"/>
    <property type="match status" value="2"/>
</dbReference>
<evidence type="ECO:0000256" key="2">
    <source>
        <dbReference type="ARBA" id="ARBA00022679"/>
    </source>
</evidence>
<keyword evidence="2" id="KW-0808">Transferase</keyword>
<dbReference type="InterPro" id="IPR028098">
    <property type="entry name" value="Glyco_trans_4-like_N"/>
</dbReference>
<keyword evidence="1" id="KW-0328">Glycosyltransferase</keyword>
<dbReference type="EMBL" id="JABUBU010000001">
    <property type="protein sequence ID" value="MBY6365545.1"/>
    <property type="molecule type" value="Genomic_DNA"/>
</dbReference>
<name>A0ABS7NZJ3_9NOCA</name>
<feature type="domain" description="Glycosyltransferase subfamily 4-like N-terminal" evidence="5">
    <location>
        <begin position="22"/>
        <end position="195"/>
    </location>
</feature>
<keyword evidence="7" id="KW-1185">Reference proteome</keyword>
<dbReference type="PANTHER" id="PTHR12526">
    <property type="entry name" value="GLYCOSYLTRANSFERASE"/>
    <property type="match status" value="1"/>
</dbReference>
<feature type="region of interest" description="Disordered" evidence="3">
    <location>
        <begin position="391"/>
        <end position="415"/>
    </location>
</feature>
<protein>
    <submittedName>
        <fullName evidence="6">Glycosyltransferase</fullName>
    </submittedName>
</protein>
<gene>
    <name evidence="6" type="ORF">HQ603_02140</name>
</gene>
<accession>A0ABS7NZJ3</accession>
<evidence type="ECO:0000259" key="4">
    <source>
        <dbReference type="Pfam" id="PF00534"/>
    </source>
</evidence>
<evidence type="ECO:0000259" key="5">
    <source>
        <dbReference type="Pfam" id="PF13439"/>
    </source>
</evidence>
<organism evidence="6 7">
    <name type="scientific">Rhodococcoides corynebacterioides</name>
    <dbReference type="NCBI Taxonomy" id="53972"/>
    <lineage>
        <taxon>Bacteria</taxon>
        <taxon>Bacillati</taxon>
        <taxon>Actinomycetota</taxon>
        <taxon>Actinomycetes</taxon>
        <taxon>Mycobacteriales</taxon>
        <taxon>Nocardiaceae</taxon>
        <taxon>Rhodococcoides</taxon>
    </lineage>
</organism>
<dbReference type="InterPro" id="IPR001296">
    <property type="entry name" value="Glyco_trans_1"/>
</dbReference>
<dbReference type="Proteomes" id="UP000825228">
    <property type="component" value="Unassembled WGS sequence"/>
</dbReference>